<feature type="region of interest" description="Disordered" evidence="10">
    <location>
        <begin position="1186"/>
        <end position="1218"/>
    </location>
</feature>
<accession>A0A7F5RJY8</accession>
<dbReference type="KEGG" id="apln:108740031"/>
<feature type="transmembrane region" description="Helical" evidence="11">
    <location>
        <begin position="359"/>
        <end position="380"/>
    </location>
</feature>
<dbReference type="InterPro" id="IPR018422">
    <property type="entry name" value="Cation/H_exchanger_CPA1"/>
</dbReference>
<evidence type="ECO:0000256" key="6">
    <source>
        <dbReference type="ARBA" id="ARBA00023053"/>
    </source>
</evidence>
<sequence length="1218" mass="140458">MVQIEGALKASPPIFGYVCTIILCHAICYLILHKIRLRVLNRVAMILSGVVFGILGNYYRFFEEQSDILVHMNPRVLLDIIYPFYIFRITMGCENYTIMRALWQILLIGILGYLMVSTTLGFLVTAAVFNTNFHYCLAIIYGLVLNQSFTYEVIVVLSEKVDVKIVNVLLETEGLMTNMVCLILFELLLGHYLGYIQKWFQALFVFLRLTAGGLIAGVVMSYISVMLIKGSIHDPAQLMLVILLCMWSSYGFPEMLALQGIVSCAVVGVVLGMYRTMFRTRVDRFIQVFSLIPTYVIQNVSAFTLGVLLAQDIAINISFRMVLLVFVVYLILYLFRLLALFLLSPVLSRIGFGLTLKECLVLVWGSTRGLYSFIFALMLIRENEENLKIIGQHLLFVNTGVMMLSMVINATTFSAILRMFGIGEISTSRKNNMASCLKRLEYKRTRCITTLKYDRFLADAKWPLVCEATTLKHPYKGKTSVENDDDDLFLANRILVCPSCHKDVLSEPTRKEMNEMIREAHRRILKGQSVSFARQHENGLLSKLGFRILKNTIETALETKDNMVELNDLLQMLHIKTSHTLARIIMRYSKIVTRKEEKRHRYKCRLVCHMIMNHWAFWLFITLVITVNCVLAIINLTQSDNRDLFWSSTYCNMAFYIIYLIEFFIKVFGLAYTTFLEGLQNYFKNIWNVFDFVILLSCTADVTLAIYVLAHDKEHPNFLWKLMTIMKFIQLMRILRMFELFKLLIWKLTHLMSERSDKRLMLSYEIGKAYVTSLEEVQEMLQQMIDNEKVRETCRLDIERDRLMITRQLGLIQKDRPWITITVKTKQAIIATLNSIKNVINEIKVSGWVDDIEHRKLTDSLYEQFRLVNNLKAVQPSTPREMIKEIPWMAGEDILAEILFEKVIPKTFEAGEIICAEGTIAPGVFVIIQGLIQLSYKPSGTVFENLDNYGALPIVDYMISTRFNEKYEEYFGSGNTFGEISVLTHRPYNCSVYAETLVQSYLLTNDVLQHAFEESSDPIEGLKAKMWKMIATRLATTILLELPNYSSKITASIRYILDRSFVPDLSHFKVFSVTESIEDLILIEGIVMDYNTREIYLAPTYIPRTVQKLVLPTDERMNFQTKLETKILILPSKDIEESDLMELIENASEINRTDSFLQLAKERRKRKRRQRRTTFIVNKRHTEALNVKKSKSSGHSDESSGSEEVSVRSNYTTVTAAK</sequence>
<feature type="transmembrane region" description="Helical" evidence="11">
    <location>
        <begin position="321"/>
        <end position="347"/>
    </location>
</feature>
<feature type="transmembrane region" description="Helical" evidence="11">
    <location>
        <begin position="256"/>
        <end position="274"/>
    </location>
</feature>
<keyword evidence="4 11" id="KW-0812">Transmembrane</keyword>
<feature type="transmembrane region" description="Helical" evidence="11">
    <location>
        <begin position="654"/>
        <end position="675"/>
    </location>
</feature>
<feature type="transmembrane region" description="Helical" evidence="11">
    <location>
        <begin position="175"/>
        <end position="193"/>
    </location>
</feature>
<dbReference type="Proteomes" id="UP000192223">
    <property type="component" value="Unplaced"/>
</dbReference>
<dbReference type="GO" id="GO:0005886">
    <property type="term" value="C:plasma membrane"/>
    <property type="evidence" value="ECO:0007669"/>
    <property type="project" value="UniProtKB-SubCell"/>
</dbReference>
<dbReference type="InterPro" id="IPR014710">
    <property type="entry name" value="RmlC-like_jellyroll"/>
</dbReference>
<feature type="transmembrane region" description="Helical" evidence="11">
    <location>
        <begin position="400"/>
        <end position="420"/>
    </location>
</feature>
<dbReference type="GO" id="GO:0015385">
    <property type="term" value="F:sodium:proton antiporter activity"/>
    <property type="evidence" value="ECO:0007669"/>
    <property type="project" value="InterPro"/>
</dbReference>
<dbReference type="GeneID" id="108740031"/>
<evidence type="ECO:0000256" key="11">
    <source>
        <dbReference type="SAM" id="Phobius"/>
    </source>
</evidence>
<dbReference type="OrthoDB" id="441412at2759"/>
<evidence type="ECO:0000256" key="4">
    <source>
        <dbReference type="ARBA" id="ARBA00022692"/>
    </source>
</evidence>
<keyword evidence="7" id="KW-0406">Ion transport</keyword>
<keyword evidence="8 11" id="KW-0472">Membrane</keyword>
<keyword evidence="3" id="KW-1003">Cell membrane</keyword>
<dbReference type="InterPro" id="IPR018488">
    <property type="entry name" value="cNMP-bd_CS"/>
</dbReference>
<dbReference type="InterPro" id="IPR000595">
    <property type="entry name" value="cNMP-bd_dom"/>
</dbReference>
<dbReference type="GO" id="GO:0015386">
    <property type="term" value="F:potassium:proton antiporter activity"/>
    <property type="evidence" value="ECO:0007669"/>
    <property type="project" value="TreeGrafter"/>
</dbReference>
<evidence type="ECO:0000256" key="3">
    <source>
        <dbReference type="ARBA" id="ARBA00022475"/>
    </source>
</evidence>
<keyword evidence="5 11" id="KW-1133">Transmembrane helix</keyword>
<feature type="transmembrane region" description="Helical" evidence="11">
    <location>
        <begin position="199"/>
        <end position="223"/>
    </location>
</feature>
<evidence type="ECO:0000256" key="10">
    <source>
        <dbReference type="SAM" id="MobiDB-lite"/>
    </source>
</evidence>
<dbReference type="SUPFAM" id="SSF81324">
    <property type="entry name" value="Voltage-gated potassium channels"/>
    <property type="match status" value="1"/>
</dbReference>
<evidence type="ECO:0000313" key="14">
    <source>
        <dbReference type="RefSeq" id="XP_025836271.1"/>
    </source>
</evidence>
<dbReference type="PANTHER" id="PTHR10110">
    <property type="entry name" value="SODIUM/HYDROGEN EXCHANGER"/>
    <property type="match status" value="1"/>
</dbReference>
<dbReference type="AlphaFoldDB" id="A0A7F5RJY8"/>
<evidence type="ECO:0000313" key="13">
    <source>
        <dbReference type="Proteomes" id="UP000192223"/>
    </source>
</evidence>
<name>A0A7F5RJY8_AGRPL</name>
<dbReference type="PROSITE" id="PS50042">
    <property type="entry name" value="CNMP_BINDING_3"/>
    <property type="match status" value="1"/>
</dbReference>
<feature type="transmembrane region" description="Helical" evidence="11">
    <location>
        <begin position="14"/>
        <end position="32"/>
    </location>
</feature>
<dbReference type="Pfam" id="PF00999">
    <property type="entry name" value="Na_H_Exchanger"/>
    <property type="match status" value="1"/>
</dbReference>
<dbReference type="Pfam" id="PF00027">
    <property type="entry name" value="cNMP_binding"/>
    <property type="match status" value="1"/>
</dbReference>
<dbReference type="PROSITE" id="PS00888">
    <property type="entry name" value="CNMP_BINDING_1"/>
    <property type="match status" value="1"/>
</dbReference>
<dbReference type="CDD" id="cd00038">
    <property type="entry name" value="CAP_ED"/>
    <property type="match status" value="1"/>
</dbReference>
<dbReference type="Pfam" id="PF00520">
    <property type="entry name" value="Ion_trans"/>
    <property type="match status" value="1"/>
</dbReference>
<evidence type="ECO:0000256" key="2">
    <source>
        <dbReference type="ARBA" id="ARBA00022448"/>
    </source>
</evidence>
<dbReference type="Gene3D" id="2.60.120.10">
    <property type="entry name" value="Jelly Rolls"/>
    <property type="match status" value="1"/>
</dbReference>
<dbReference type="GO" id="GO:0005216">
    <property type="term" value="F:monoatomic ion channel activity"/>
    <property type="evidence" value="ECO:0007669"/>
    <property type="project" value="InterPro"/>
</dbReference>
<evidence type="ECO:0000259" key="12">
    <source>
        <dbReference type="PROSITE" id="PS50042"/>
    </source>
</evidence>
<feature type="transmembrane region" description="Helical" evidence="11">
    <location>
        <begin position="615"/>
        <end position="634"/>
    </location>
</feature>
<dbReference type="InterPro" id="IPR027359">
    <property type="entry name" value="Volt_channel_dom_sf"/>
</dbReference>
<keyword evidence="2" id="KW-0813">Transport</keyword>
<feature type="transmembrane region" description="Helical" evidence="11">
    <location>
        <begin position="687"/>
        <end position="710"/>
    </location>
</feature>
<keyword evidence="9" id="KW-0739">Sodium transport</keyword>
<dbReference type="InterPro" id="IPR018490">
    <property type="entry name" value="cNMP-bd_dom_sf"/>
</dbReference>
<feature type="transmembrane region" description="Helical" evidence="11">
    <location>
        <begin position="105"/>
        <end position="126"/>
    </location>
</feature>
<protein>
    <submittedName>
        <fullName evidence="14">Sodium/hydrogen exchanger 10-like isoform X1</fullName>
    </submittedName>
</protein>
<feature type="transmembrane region" description="Helical" evidence="11">
    <location>
        <begin position="80"/>
        <end position="98"/>
    </location>
</feature>
<evidence type="ECO:0000256" key="9">
    <source>
        <dbReference type="ARBA" id="ARBA00023201"/>
    </source>
</evidence>
<organism evidence="13 14">
    <name type="scientific">Agrilus planipennis</name>
    <name type="common">Emerald ash borer</name>
    <name type="synonym">Agrilus marcopoli</name>
    <dbReference type="NCBI Taxonomy" id="224129"/>
    <lineage>
        <taxon>Eukaryota</taxon>
        <taxon>Metazoa</taxon>
        <taxon>Ecdysozoa</taxon>
        <taxon>Arthropoda</taxon>
        <taxon>Hexapoda</taxon>
        <taxon>Insecta</taxon>
        <taxon>Pterygota</taxon>
        <taxon>Neoptera</taxon>
        <taxon>Endopterygota</taxon>
        <taxon>Coleoptera</taxon>
        <taxon>Polyphaga</taxon>
        <taxon>Elateriformia</taxon>
        <taxon>Buprestoidea</taxon>
        <taxon>Buprestidae</taxon>
        <taxon>Agrilinae</taxon>
        <taxon>Agrilus</taxon>
    </lineage>
</organism>
<reference evidence="14" key="1">
    <citation type="submission" date="2025-08" db="UniProtKB">
        <authorList>
            <consortium name="RefSeq"/>
        </authorList>
    </citation>
    <scope>IDENTIFICATION</scope>
    <source>
        <tissue evidence="14">Entire body</tissue>
    </source>
</reference>
<evidence type="ECO:0000256" key="1">
    <source>
        <dbReference type="ARBA" id="ARBA00004651"/>
    </source>
</evidence>
<evidence type="ECO:0000256" key="5">
    <source>
        <dbReference type="ARBA" id="ARBA00022989"/>
    </source>
</evidence>
<keyword evidence="6" id="KW-0915">Sodium</keyword>
<dbReference type="InterPro" id="IPR006153">
    <property type="entry name" value="Cation/H_exchanger_TM"/>
</dbReference>
<keyword evidence="13" id="KW-1185">Reference proteome</keyword>
<feature type="transmembrane region" description="Helical" evidence="11">
    <location>
        <begin position="286"/>
        <end position="309"/>
    </location>
</feature>
<dbReference type="GO" id="GO:0051453">
    <property type="term" value="P:regulation of intracellular pH"/>
    <property type="evidence" value="ECO:0007669"/>
    <property type="project" value="TreeGrafter"/>
</dbReference>
<gene>
    <name evidence="14" type="primary">LOC108740031</name>
</gene>
<evidence type="ECO:0000256" key="7">
    <source>
        <dbReference type="ARBA" id="ARBA00023065"/>
    </source>
</evidence>
<feature type="transmembrane region" description="Helical" evidence="11">
    <location>
        <begin position="39"/>
        <end position="60"/>
    </location>
</feature>
<dbReference type="SUPFAM" id="SSF51206">
    <property type="entry name" value="cAMP-binding domain-like"/>
    <property type="match status" value="1"/>
</dbReference>
<dbReference type="RefSeq" id="XP_025836271.1">
    <property type="nucleotide sequence ID" value="XM_025980486.1"/>
</dbReference>
<proteinExistence type="predicted"/>
<dbReference type="InterPro" id="IPR005821">
    <property type="entry name" value="Ion_trans_dom"/>
</dbReference>
<dbReference type="PANTHER" id="PTHR10110:SF86">
    <property type="entry name" value="SODIUM_HYDROGEN EXCHANGER 7"/>
    <property type="match status" value="1"/>
</dbReference>
<feature type="domain" description="Cyclic nucleotide-binding" evidence="12">
    <location>
        <begin position="899"/>
        <end position="1017"/>
    </location>
</feature>
<evidence type="ECO:0000256" key="8">
    <source>
        <dbReference type="ARBA" id="ARBA00023136"/>
    </source>
</evidence>
<dbReference type="Gene3D" id="1.20.120.350">
    <property type="entry name" value="Voltage-gated potassium channels. Chain C"/>
    <property type="match status" value="1"/>
</dbReference>
<comment type="subcellular location">
    <subcellularLocation>
        <location evidence="1">Cell membrane</location>
        <topology evidence="1">Multi-pass membrane protein</topology>
    </subcellularLocation>
</comment>
<dbReference type="GO" id="GO:0098719">
    <property type="term" value="P:sodium ion import across plasma membrane"/>
    <property type="evidence" value="ECO:0007669"/>
    <property type="project" value="TreeGrafter"/>
</dbReference>